<evidence type="ECO:0000313" key="1">
    <source>
        <dbReference type="EMBL" id="CAA9458047.1"/>
    </source>
</evidence>
<reference evidence="1" key="1">
    <citation type="submission" date="2020-02" db="EMBL/GenBank/DDBJ databases">
        <authorList>
            <person name="Meier V. D."/>
        </authorList>
    </citation>
    <scope>NUCLEOTIDE SEQUENCE</scope>
    <source>
        <strain evidence="1">AVDCRST_MAG02</strain>
    </source>
</reference>
<accession>A0A6J4QZC5</accession>
<proteinExistence type="predicted"/>
<protein>
    <submittedName>
        <fullName evidence="1">Uncharacterized protein</fullName>
    </submittedName>
</protein>
<gene>
    <name evidence="1" type="ORF">AVDCRST_MAG02-1785</name>
</gene>
<dbReference type="EMBL" id="CADCVH010000055">
    <property type="protein sequence ID" value="CAA9458047.1"/>
    <property type="molecule type" value="Genomic_DNA"/>
</dbReference>
<dbReference type="AlphaFoldDB" id="A0A6J4QZC5"/>
<name>A0A6J4QZC5_9ACTN</name>
<sequence>MKDRTQISGNGGSEPSGRARVFRKVADVARHEAGVVFPAAKRAAGHGIEAFLKKFSEEYAKERKKR</sequence>
<organism evidence="1">
    <name type="scientific">uncultured Rubrobacteraceae bacterium</name>
    <dbReference type="NCBI Taxonomy" id="349277"/>
    <lineage>
        <taxon>Bacteria</taxon>
        <taxon>Bacillati</taxon>
        <taxon>Actinomycetota</taxon>
        <taxon>Rubrobacteria</taxon>
        <taxon>Rubrobacterales</taxon>
        <taxon>Rubrobacteraceae</taxon>
        <taxon>environmental samples</taxon>
    </lineage>
</organism>